<proteinExistence type="predicted"/>
<reference evidence="1" key="1">
    <citation type="journal article" date="2015" name="Nature">
        <title>Complex archaea that bridge the gap between prokaryotes and eukaryotes.</title>
        <authorList>
            <person name="Spang A."/>
            <person name="Saw J.H."/>
            <person name="Jorgensen S.L."/>
            <person name="Zaremba-Niedzwiedzka K."/>
            <person name="Martijn J."/>
            <person name="Lind A.E."/>
            <person name="van Eijk R."/>
            <person name="Schleper C."/>
            <person name="Guy L."/>
            <person name="Ettema T.J."/>
        </authorList>
    </citation>
    <scope>NUCLEOTIDE SEQUENCE</scope>
</reference>
<sequence>EGDSWASGRVDVVAVKPHCYAQRDLRAYECKSTRRDFMHDVGADKWRRYLLVFPRVYFAVPSGLVKKAEVPEEAGLIVRGENGWTTVKAARGHIPPNLSVNSILALLYRGYEQDREVRNLRDRLIYNDRGVAQEAKALGWETRRKLKQKAHELDPVLRTLMEAVEDLTGETLTGLTAEDLARKLKVAMGIIAEAEKHGEALRSISTYLNSLVSSYTTEETRKRTRQEVEAL</sequence>
<dbReference type="Pfam" id="PF06319">
    <property type="entry name" value="MmcB-like"/>
    <property type="match status" value="1"/>
</dbReference>
<comment type="caution">
    <text evidence="1">The sequence shown here is derived from an EMBL/GenBank/DDBJ whole genome shotgun (WGS) entry which is preliminary data.</text>
</comment>
<dbReference type="AlphaFoldDB" id="A0A0F8YP48"/>
<accession>A0A0F8YP48</accession>
<evidence type="ECO:0000313" key="1">
    <source>
        <dbReference type="EMBL" id="KKK83208.1"/>
    </source>
</evidence>
<gene>
    <name evidence="1" type="ORF">LCGC14_2795670</name>
</gene>
<organism evidence="1">
    <name type="scientific">marine sediment metagenome</name>
    <dbReference type="NCBI Taxonomy" id="412755"/>
    <lineage>
        <taxon>unclassified sequences</taxon>
        <taxon>metagenomes</taxon>
        <taxon>ecological metagenomes</taxon>
    </lineage>
</organism>
<name>A0A0F8YP48_9ZZZZ</name>
<protein>
    <submittedName>
        <fullName evidence="1">Uncharacterized protein</fullName>
    </submittedName>
</protein>
<dbReference type="InterPro" id="IPR009394">
    <property type="entry name" value="MmcB-like"/>
</dbReference>
<dbReference type="EMBL" id="LAZR01052330">
    <property type="protein sequence ID" value="KKK83208.1"/>
    <property type="molecule type" value="Genomic_DNA"/>
</dbReference>
<feature type="non-terminal residue" evidence="1">
    <location>
        <position position="1"/>
    </location>
</feature>